<keyword evidence="18" id="KW-1185">Reference proteome</keyword>
<feature type="transmembrane region" description="Helical" evidence="12">
    <location>
        <begin position="353"/>
        <end position="376"/>
    </location>
</feature>
<evidence type="ECO:0000256" key="4">
    <source>
        <dbReference type="ARBA" id="ARBA00022597"/>
    </source>
</evidence>
<dbReference type="EMBL" id="QJQB01000020">
    <property type="protein sequence ID" value="PYA74953.1"/>
    <property type="molecule type" value="Genomic_DNA"/>
</dbReference>
<feature type="transmembrane region" description="Helical" evidence="12">
    <location>
        <begin position="204"/>
        <end position="227"/>
    </location>
</feature>
<evidence type="ECO:0000313" key="17">
    <source>
        <dbReference type="Proteomes" id="UP000050489"/>
    </source>
</evidence>
<dbReference type="InterPro" id="IPR011301">
    <property type="entry name" value="PTS_Mal/Glc-sp_IIBC_component"/>
</dbReference>
<dbReference type="EMBL" id="LJEX02000092">
    <property type="protein sequence ID" value="OCO85186.1"/>
    <property type="molecule type" value="Genomic_DNA"/>
</dbReference>
<evidence type="ECO:0000313" key="18">
    <source>
        <dbReference type="Proteomes" id="UP000247823"/>
    </source>
</evidence>
<dbReference type="Proteomes" id="UP000247823">
    <property type="component" value="Unassembled WGS sequence"/>
</dbReference>
<gene>
    <name evidence="15" type="ORF">AN695_0201480</name>
    <name evidence="16" type="ORF">DMW51_01110</name>
</gene>
<reference evidence="18" key="4">
    <citation type="submission" date="2018-06" db="EMBL/GenBank/DDBJ databases">
        <title>Serratia marcescens genome sequencing and assembly.</title>
        <authorList>
            <person name="Martins R.C."/>
            <person name="Perdigao-Neto L.V."/>
            <person name="Costa S.F."/>
            <person name="Levin A.S.S."/>
        </authorList>
    </citation>
    <scope>NUCLEOTIDE SEQUENCE [LARGE SCALE GENOMIC DNA]</scope>
    <source>
        <strain evidence="18">1283</strain>
    </source>
</reference>
<feature type="transmembrane region" description="Helical" evidence="12">
    <location>
        <begin position="173"/>
        <end position="198"/>
    </location>
</feature>
<feature type="transmembrane region" description="Helical" evidence="12">
    <location>
        <begin position="96"/>
        <end position="118"/>
    </location>
</feature>
<dbReference type="InterPro" id="IPR036878">
    <property type="entry name" value="Glu_permease_IIB"/>
</dbReference>
<dbReference type="InterPro" id="IPR050429">
    <property type="entry name" value="PTS_Glucose_EIICBA"/>
</dbReference>
<evidence type="ECO:0000259" key="13">
    <source>
        <dbReference type="PROSITE" id="PS51098"/>
    </source>
</evidence>
<feature type="transmembrane region" description="Helical" evidence="12">
    <location>
        <begin position="21"/>
        <end position="42"/>
    </location>
</feature>
<keyword evidence="9 12" id="KW-1133">Transmembrane helix</keyword>
<dbReference type="InterPro" id="IPR018113">
    <property type="entry name" value="PTrfase_EIIB_Cys"/>
</dbReference>
<feature type="transmembrane region" description="Helical" evidence="12">
    <location>
        <begin position="397"/>
        <end position="419"/>
    </location>
</feature>
<dbReference type="Pfam" id="PF02378">
    <property type="entry name" value="PTS_EIIC"/>
    <property type="match status" value="1"/>
</dbReference>
<proteinExistence type="predicted"/>
<keyword evidence="8" id="KW-0418">Kinase</keyword>
<evidence type="ECO:0000256" key="7">
    <source>
        <dbReference type="ARBA" id="ARBA00022692"/>
    </source>
</evidence>
<protein>
    <submittedName>
        <fullName evidence="15">PTS sugar transporter subunit IIBC</fullName>
    </submittedName>
</protein>
<comment type="subcellular location">
    <subcellularLocation>
        <location evidence="1">Cell membrane</location>
        <topology evidence="1">Multi-pass membrane protein</topology>
    </subcellularLocation>
</comment>
<feature type="transmembrane region" description="Helical" evidence="12">
    <location>
        <begin position="138"/>
        <end position="161"/>
    </location>
</feature>
<dbReference type="GO" id="GO:0009401">
    <property type="term" value="P:phosphoenolpyruvate-dependent sugar phosphotransferase system"/>
    <property type="evidence" value="ECO:0007669"/>
    <property type="project" value="UniProtKB-KW"/>
</dbReference>
<evidence type="ECO:0000313" key="16">
    <source>
        <dbReference type="EMBL" id="PYA74953.1"/>
    </source>
</evidence>
<dbReference type="CDD" id="cd00212">
    <property type="entry name" value="PTS_IIB_glc"/>
    <property type="match status" value="1"/>
</dbReference>
<dbReference type="PROSITE" id="PS01035">
    <property type="entry name" value="PTS_EIIB_TYPE_1_CYS"/>
    <property type="match status" value="1"/>
</dbReference>
<accession>A0A0U7TRU8</accession>
<dbReference type="GO" id="GO:1904659">
    <property type="term" value="P:D-glucose transmembrane transport"/>
    <property type="evidence" value="ECO:0007669"/>
    <property type="project" value="TreeGrafter"/>
</dbReference>
<evidence type="ECO:0000256" key="10">
    <source>
        <dbReference type="ARBA" id="ARBA00023136"/>
    </source>
</evidence>
<feature type="domain" description="PTS EIIB type-1" evidence="13">
    <location>
        <begin position="448"/>
        <end position="530"/>
    </location>
</feature>
<reference evidence="16 18" key="3">
    <citation type="submission" date="2018-06" db="EMBL/GenBank/DDBJ databases">
        <title>Serratia marcescens genome sequencing and assembly.</title>
        <authorList>
            <person name="Martins R.C.R."/>
            <person name="Perdigao-Neto L.V."/>
            <person name="Costa S.F."/>
            <person name="Levin A.S.S."/>
        </authorList>
    </citation>
    <scope>NUCLEOTIDE SEQUENCE [LARGE SCALE GENOMIC DNA]</scope>
    <source>
        <strain evidence="16 18">1283</strain>
    </source>
</reference>
<dbReference type="GO" id="GO:0016301">
    <property type="term" value="F:kinase activity"/>
    <property type="evidence" value="ECO:0007669"/>
    <property type="project" value="UniProtKB-KW"/>
</dbReference>
<feature type="transmembrane region" description="Helical" evidence="12">
    <location>
        <begin position="324"/>
        <end position="347"/>
    </location>
</feature>
<evidence type="ECO:0000256" key="6">
    <source>
        <dbReference type="ARBA" id="ARBA00022683"/>
    </source>
</evidence>
<reference evidence="16" key="5">
    <citation type="submission" date="2018-06" db="EMBL/GenBank/DDBJ databases">
        <authorList>
            <person name="Martins R.C."/>
            <person name="Perdigao-Neto L.V."/>
            <person name="Costa S.F."/>
            <person name="Levin A.S.S."/>
        </authorList>
    </citation>
    <scope>NUCLEOTIDE SEQUENCE</scope>
    <source>
        <strain evidence="16">1283</strain>
    </source>
</reference>
<dbReference type="PANTHER" id="PTHR30009">
    <property type="entry name" value="CYTOCHROME C-TYPE SYNTHESIS PROTEIN AND PTS TRANSMEMBRANE COMPONENT"/>
    <property type="match status" value="1"/>
</dbReference>
<organism evidence="15 17">
    <name type="scientific">Serratia marcescens</name>
    <dbReference type="NCBI Taxonomy" id="615"/>
    <lineage>
        <taxon>Bacteria</taxon>
        <taxon>Pseudomonadati</taxon>
        <taxon>Pseudomonadota</taxon>
        <taxon>Gammaproteobacteria</taxon>
        <taxon>Enterobacterales</taxon>
        <taxon>Yersiniaceae</taxon>
        <taxon>Serratia</taxon>
    </lineage>
</organism>
<dbReference type="RefSeq" id="WP_057523718.1">
    <property type="nucleotide sequence ID" value="NZ_CADDTT010000003.1"/>
</dbReference>
<dbReference type="NCBIfam" id="TIGR02004">
    <property type="entry name" value="PTS-IIBC-malX"/>
    <property type="match status" value="1"/>
</dbReference>
<dbReference type="PROSITE" id="PS51103">
    <property type="entry name" value="PTS_EIIC_TYPE_1"/>
    <property type="match status" value="1"/>
</dbReference>
<evidence type="ECO:0000256" key="1">
    <source>
        <dbReference type="ARBA" id="ARBA00004651"/>
    </source>
</evidence>
<dbReference type="PANTHER" id="PTHR30009:SF20">
    <property type="entry name" value="PTS SYSTEM GLUCOSE-SPECIFIC EIICB COMPONENT-RELATED"/>
    <property type="match status" value="1"/>
</dbReference>
<evidence type="ECO:0000256" key="9">
    <source>
        <dbReference type="ARBA" id="ARBA00022989"/>
    </source>
</evidence>
<evidence type="ECO:0000256" key="3">
    <source>
        <dbReference type="ARBA" id="ARBA00022475"/>
    </source>
</evidence>
<name>A0A0U7TRU8_SERMA</name>
<dbReference type="InterPro" id="IPR003352">
    <property type="entry name" value="PTS_EIIC"/>
</dbReference>
<dbReference type="FunFam" id="3.30.1360.60:FF:000001">
    <property type="entry name" value="PTS system glucose-specific IIBC component PtsG"/>
    <property type="match status" value="1"/>
</dbReference>
<dbReference type="GO" id="GO:0090564">
    <property type="term" value="F:protein-phosphocysteine-glucose phosphotransferase system transporter activity"/>
    <property type="evidence" value="ECO:0007669"/>
    <property type="project" value="TreeGrafter"/>
</dbReference>
<evidence type="ECO:0000256" key="11">
    <source>
        <dbReference type="PROSITE-ProRule" id="PRU00421"/>
    </source>
</evidence>
<feature type="transmembrane region" description="Helical" evidence="12">
    <location>
        <begin position="62"/>
        <end position="84"/>
    </location>
</feature>
<dbReference type="PROSITE" id="PS51098">
    <property type="entry name" value="PTS_EIIB_TYPE_1"/>
    <property type="match status" value="1"/>
</dbReference>
<evidence type="ECO:0000256" key="2">
    <source>
        <dbReference type="ARBA" id="ARBA00022448"/>
    </source>
</evidence>
<keyword evidence="3" id="KW-1003">Cell membrane</keyword>
<feature type="active site" description="Phosphocysteine intermediate; for EIIB activity" evidence="11">
    <location>
        <position position="470"/>
    </location>
</feature>
<dbReference type="NCBIfam" id="NF007509">
    <property type="entry name" value="PRK10110.1"/>
    <property type="match status" value="1"/>
</dbReference>
<evidence type="ECO:0000259" key="14">
    <source>
        <dbReference type="PROSITE" id="PS51103"/>
    </source>
</evidence>
<reference evidence="17" key="1">
    <citation type="submission" date="2016-04" db="EMBL/GenBank/DDBJ databases">
        <authorList>
            <person name="Osei Sekyere J."/>
            <person name="Sivertsen A."/>
            <person name="Pedersen A.T."/>
            <person name="Sundsfjord A."/>
        </authorList>
    </citation>
    <scope>NUCLEOTIDE SEQUENCE [LARGE SCALE GENOMIC DNA]</scope>
    <source>
        <strain evidence="17">945174350</strain>
    </source>
</reference>
<dbReference type="GO" id="GO:0005886">
    <property type="term" value="C:plasma membrane"/>
    <property type="evidence" value="ECO:0007669"/>
    <property type="project" value="UniProtKB-SubCell"/>
</dbReference>
<sequence>MSAANKPKITLWEFFQSLGKTFMLPVALLSFCGIMLGIGSSLSSRDVITLMPFIGHPIFQLIFTWMSKVGSFAFSFLPVMFAIAIPLGMARENKGVAAFSGFVGFAVLNLGTNFYLTAAGVLPTGDPLVLKANNIQNILGIQSIDTGILGAVIVGIIVYRLHERFHTIRLPDALAFFGGTRFVPIVTTVVLGLCGLVIPLIWPWFAAGITGLGWVINSAGAFGPMLFGTGERLLLPFGLQHILVALIRFTEAGGTMEVCGHSVSGALTIFQAQLSCPTTTGFAESATRFLSQGKMPAFLGGLPGAALAMYHCAKPENRHKIKGLLISGVVACVVGGTTEPIEFLFLFVAPFLYLIHALLTGLGFTVMALLGVTIGNTDGNIIDFVVFGILHGTATKWYLVPVVAAVWFVGYYAIFRFAIQRFNIKTPGRESDSAVSQSAPAGAVGKSGYNVPAILAALGGPDNIITLDNCITRLRLSVNDMNRVDDAALKANRAIGVVHLNEHNLQVVIGPQVQSVKDELDSLIATAQPAAALQGATHV</sequence>
<evidence type="ECO:0000313" key="15">
    <source>
        <dbReference type="EMBL" id="OCO85186.1"/>
    </source>
</evidence>
<keyword evidence="5" id="KW-0808">Transferase</keyword>
<dbReference type="NCBIfam" id="TIGR00826">
    <property type="entry name" value="EIIB_glc"/>
    <property type="match status" value="1"/>
</dbReference>
<dbReference type="InterPro" id="IPR013013">
    <property type="entry name" value="PTS_EIIC_1"/>
</dbReference>
<reference evidence="15" key="2">
    <citation type="journal article" date="2017" name="PLoS ONE">
        <title>Genomic and phenotypic characterisation of fluoroquinolone resistance mechanisms in Enterobacteriaceae in Durban, South Africa.</title>
        <authorList>
            <person name="Osei Sekyere J."/>
            <person name="Amoako D.G."/>
        </authorList>
    </citation>
    <scope>NUCLEOTIDE SEQUENCE</scope>
    <source>
        <strain evidence="15">945174350</strain>
    </source>
</reference>
<comment type="caution">
    <text evidence="15">The sequence shown here is derived from an EMBL/GenBank/DDBJ whole genome shotgun (WGS) entry which is preliminary data.</text>
</comment>
<dbReference type="Pfam" id="PF00367">
    <property type="entry name" value="PTS_EIIB"/>
    <property type="match status" value="1"/>
</dbReference>
<feature type="domain" description="PTS EIIC type-1" evidence="14">
    <location>
        <begin position="9"/>
        <end position="431"/>
    </location>
</feature>
<keyword evidence="2" id="KW-0813">Transport</keyword>
<evidence type="ECO:0000256" key="8">
    <source>
        <dbReference type="ARBA" id="ARBA00022777"/>
    </source>
</evidence>
<evidence type="ECO:0000256" key="12">
    <source>
        <dbReference type="SAM" id="Phobius"/>
    </source>
</evidence>
<keyword evidence="10 12" id="KW-0472">Membrane</keyword>
<keyword evidence="4 15" id="KW-0762">Sugar transport</keyword>
<dbReference type="AlphaFoldDB" id="A0A0U7TRU8"/>
<dbReference type="GO" id="GO:0008982">
    <property type="term" value="F:protein-N(PI)-phosphohistidine-sugar phosphotransferase activity"/>
    <property type="evidence" value="ECO:0007669"/>
    <property type="project" value="InterPro"/>
</dbReference>
<dbReference type="InterPro" id="IPR001996">
    <property type="entry name" value="PTS_IIB_1"/>
</dbReference>
<dbReference type="Gene3D" id="3.30.1360.60">
    <property type="entry name" value="Glucose permease domain IIB"/>
    <property type="match status" value="1"/>
</dbReference>
<keyword evidence="7 12" id="KW-0812">Transmembrane</keyword>
<evidence type="ECO:0000256" key="5">
    <source>
        <dbReference type="ARBA" id="ARBA00022679"/>
    </source>
</evidence>
<dbReference type="SUPFAM" id="SSF55604">
    <property type="entry name" value="Glucose permease domain IIB"/>
    <property type="match status" value="1"/>
</dbReference>
<keyword evidence="6" id="KW-0598">Phosphotransferase system</keyword>
<dbReference type="Proteomes" id="UP000050489">
    <property type="component" value="Unassembled WGS sequence"/>
</dbReference>